<feature type="domain" description="HTH tetR-type" evidence="5">
    <location>
        <begin position="6"/>
        <end position="66"/>
    </location>
</feature>
<comment type="caution">
    <text evidence="6">The sequence shown here is derived from an EMBL/GenBank/DDBJ whole genome shotgun (WGS) entry which is preliminary data.</text>
</comment>
<dbReference type="Pfam" id="PF16925">
    <property type="entry name" value="TetR_C_13"/>
    <property type="match status" value="1"/>
</dbReference>
<keyword evidence="3" id="KW-0804">Transcription</keyword>
<evidence type="ECO:0000313" key="7">
    <source>
        <dbReference type="Proteomes" id="UP000317881"/>
    </source>
</evidence>
<dbReference type="SUPFAM" id="SSF46689">
    <property type="entry name" value="Homeodomain-like"/>
    <property type="match status" value="1"/>
</dbReference>
<dbReference type="SUPFAM" id="SSF48498">
    <property type="entry name" value="Tetracyclin repressor-like, C-terminal domain"/>
    <property type="match status" value="1"/>
</dbReference>
<dbReference type="Gene3D" id="1.10.357.10">
    <property type="entry name" value="Tetracycline Repressor, domain 2"/>
    <property type="match status" value="1"/>
</dbReference>
<evidence type="ECO:0000259" key="5">
    <source>
        <dbReference type="PROSITE" id="PS50977"/>
    </source>
</evidence>
<dbReference type="InterPro" id="IPR011075">
    <property type="entry name" value="TetR_C"/>
</dbReference>
<organism evidence="6 7">
    <name type="scientific">Streptomyces spinoverrucosus</name>
    <dbReference type="NCBI Taxonomy" id="284043"/>
    <lineage>
        <taxon>Bacteria</taxon>
        <taxon>Bacillati</taxon>
        <taxon>Actinomycetota</taxon>
        <taxon>Actinomycetes</taxon>
        <taxon>Kitasatosporales</taxon>
        <taxon>Streptomycetaceae</taxon>
        <taxon>Streptomyces</taxon>
    </lineage>
</organism>
<dbReference type="PANTHER" id="PTHR47506:SF3">
    <property type="entry name" value="HTH-TYPE TRANSCRIPTIONAL REGULATOR LMRA"/>
    <property type="match status" value="1"/>
</dbReference>
<dbReference type="InterPro" id="IPR009057">
    <property type="entry name" value="Homeodomain-like_sf"/>
</dbReference>
<evidence type="ECO:0000256" key="1">
    <source>
        <dbReference type="ARBA" id="ARBA00023015"/>
    </source>
</evidence>
<dbReference type="EMBL" id="BJND01000019">
    <property type="protein sequence ID" value="GEC05164.1"/>
    <property type="molecule type" value="Genomic_DNA"/>
</dbReference>
<accession>A0A4Y3VE62</accession>
<dbReference type="AlphaFoldDB" id="A0A4Y3VE62"/>
<evidence type="ECO:0000256" key="2">
    <source>
        <dbReference type="ARBA" id="ARBA00023125"/>
    </source>
</evidence>
<protein>
    <submittedName>
        <fullName evidence="6">TetR family transcriptional regulator</fullName>
    </submittedName>
</protein>
<sequence length="195" mass="21123">MYIDRMSTSERLIESTRELLWERGYVGTSPKAILERAGAGQGSMYHHFKGKPDLALAAIRRTADEMRATAEGVLGGPGTPYERIAAYLRRERDVLRGCPVGRLTMDPDVIASDELRAPVDETLDWLRERLAGLFEEGQEQGQFAPHLDGEEIAAAIVATVQGGYVLARASGSPAAFDTGVRGLLALLAPPSTRGD</sequence>
<dbReference type="InterPro" id="IPR001647">
    <property type="entry name" value="HTH_TetR"/>
</dbReference>
<dbReference type="PANTHER" id="PTHR47506">
    <property type="entry name" value="TRANSCRIPTIONAL REGULATORY PROTEIN"/>
    <property type="match status" value="1"/>
</dbReference>
<dbReference type="PROSITE" id="PS50977">
    <property type="entry name" value="HTH_TETR_2"/>
    <property type="match status" value="1"/>
</dbReference>
<keyword evidence="7" id="KW-1185">Reference proteome</keyword>
<gene>
    <name evidence="6" type="ORF">SSP24_28190</name>
</gene>
<feature type="DNA-binding region" description="H-T-H motif" evidence="4">
    <location>
        <begin position="29"/>
        <end position="48"/>
    </location>
</feature>
<keyword evidence="2 4" id="KW-0238">DNA-binding</keyword>
<evidence type="ECO:0000313" key="6">
    <source>
        <dbReference type="EMBL" id="GEC05164.1"/>
    </source>
</evidence>
<dbReference type="GO" id="GO:0003677">
    <property type="term" value="F:DNA binding"/>
    <property type="evidence" value="ECO:0007669"/>
    <property type="project" value="UniProtKB-UniRule"/>
</dbReference>
<evidence type="ECO:0000256" key="4">
    <source>
        <dbReference type="PROSITE-ProRule" id="PRU00335"/>
    </source>
</evidence>
<dbReference type="Pfam" id="PF00440">
    <property type="entry name" value="TetR_N"/>
    <property type="match status" value="1"/>
</dbReference>
<evidence type="ECO:0000256" key="3">
    <source>
        <dbReference type="ARBA" id="ARBA00023163"/>
    </source>
</evidence>
<dbReference type="InterPro" id="IPR036271">
    <property type="entry name" value="Tet_transcr_reg_TetR-rel_C_sf"/>
</dbReference>
<dbReference type="PRINTS" id="PR00455">
    <property type="entry name" value="HTHTETR"/>
</dbReference>
<proteinExistence type="predicted"/>
<dbReference type="RefSeq" id="WP_167529579.1">
    <property type="nucleotide sequence ID" value="NZ_BJND01000019.1"/>
</dbReference>
<name>A0A4Y3VE62_9ACTN</name>
<keyword evidence="1" id="KW-0805">Transcription regulation</keyword>
<dbReference type="Proteomes" id="UP000317881">
    <property type="component" value="Unassembled WGS sequence"/>
</dbReference>
<reference evidence="6 7" key="1">
    <citation type="submission" date="2019-06" db="EMBL/GenBank/DDBJ databases">
        <title>Whole genome shotgun sequence of Streptomyces spinoverrucosus NBRC 14228.</title>
        <authorList>
            <person name="Hosoyama A."/>
            <person name="Uohara A."/>
            <person name="Ohji S."/>
            <person name="Ichikawa N."/>
        </authorList>
    </citation>
    <scope>NUCLEOTIDE SEQUENCE [LARGE SCALE GENOMIC DNA]</scope>
    <source>
        <strain evidence="6 7">NBRC 14228</strain>
    </source>
</reference>